<dbReference type="Proteomes" id="UP000221961">
    <property type="component" value="Chromosome"/>
</dbReference>
<accession>A0A291RLY5</accession>
<protein>
    <submittedName>
        <fullName evidence="1">Uncharacterized protein</fullName>
    </submittedName>
</protein>
<dbReference type="GeneID" id="88359843"/>
<dbReference type="EMBL" id="CP023778">
    <property type="protein sequence ID" value="ATL68300.1"/>
    <property type="molecule type" value="Genomic_DNA"/>
</dbReference>
<organism evidence="1 2">
    <name type="scientific">Nocardia terpenica</name>
    <dbReference type="NCBI Taxonomy" id="455432"/>
    <lineage>
        <taxon>Bacteria</taxon>
        <taxon>Bacillati</taxon>
        <taxon>Actinomycetota</taxon>
        <taxon>Actinomycetes</taxon>
        <taxon>Mycobacteriales</taxon>
        <taxon>Nocardiaceae</taxon>
        <taxon>Nocardia</taxon>
    </lineage>
</organism>
<evidence type="ECO:0000313" key="2">
    <source>
        <dbReference type="Proteomes" id="UP000221961"/>
    </source>
</evidence>
<reference evidence="1 2" key="1">
    <citation type="submission" date="2017-10" db="EMBL/GenBank/DDBJ databases">
        <title>Comparative genomics between pathogenic Norcardia.</title>
        <authorList>
            <person name="Zeng L."/>
        </authorList>
    </citation>
    <scope>NUCLEOTIDE SEQUENCE [LARGE SCALE GENOMIC DNA]</scope>
    <source>
        <strain evidence="1 2">NC_YFY_NT001</strain>
    </source>
</reference>
<dbReference type="AlphaFoldDB" id="A0A291RLY5"/>
<dbReference type="RefSeq" id="WP_098695399.1">
    <property type="nucleotide sequence ID" value="NZ_CP023778.1"/>
</dbReference>
<sequence length="59" mass="6320">MQRSAESRDLVATRYASCRVDPGPMPADHARIVLSLHAGHGPGCSQYLAALRSISTLLD</sequence>
<evidence type="ECO:0000313" key="1">
    <source>
        <dbReference type="EMBL" id="ATL68300.1"/>
    </source>
</evidence>
<proteinExistence type="predicted"/>
<name>A0A291RLY5_9NOCA</name>
<gene>
    <name evidence="1" type="ORF">CRH09_21055</name>
</gene>
<dbReference type="KEGG" id="ntp:CRH09_21055"/>